<dbReference type="AlphaFoldDB" id="R0GV64"/>
<protein>
    <submittedName>
        <fullName evidence="2">Uncharacterized protein</fullName>
    </submittedName>
</protein>
<dbReference type="EMBL" id="KB870812">
    <property type="protein sequence ID" value="EOA15008.1"/>
    <property type="molecule type" value="Genomic_DNA"/>
</dbReference>
<evidence type="ECO:0000256" key="1">
    <source>
        <dbReference type="SAM" id="MobiDB-lite"/>
    </source>
</evidence>
<feature type="region of interest" description="Disordered" evidence="1">
    <location>
        <begin position="81"/>
        <end position="135"/>
    </location>
</feature>
<name>R0GV64_9BRAS</name>
<dbReference type="Proteomes" id="UP000029121">
    <property type="component" value="Unassembled WGS sequence"/>
</dbReference>
<accession>R0GV64</accession>
<feature type="compositionally biased region" description="Basic and acidic residues" evidence="1">
    <location>
        <begin position="109"/>
        <end position="135"/>
    </location>
</feature>
<organism evidence="2 3">
    <name type="scientific">Capsella rubella</name>
    <dbReference type="NCBI Taxonomy" id="81985"/>
    <lineage>
        <taxon>Eukaryota</taxon>
        <taxon>Viridiplantae</taxon>
        <taxon>Streptophyta</taxon>
        <taxon>Embryophyta</taxon>
        <taxon>Tracheophyta</taxon>
        <taxon>Spermatophyta</taxon>
        <taxon>Magnoliopsida</taxon>
        <taxon>eudicotyledons</taxon>
        <taxon>Gunneridae</taxon>
        <taxon>Pentapetalae</taxon>
        <taxon>rosids</taxon>
        <taxon>malvids</taxon>
        <taxon>Brassicales</taxon>
        <taxon>Brassicaceae</taxon>
        <taxon>Camelineae</taxon>
        <taxon>Capsella</taxon>
    </lineage>
</organism>
<keyword evidence="3" id="KW-1185">Reference proteome</keyword>
<evidence type="ECO:0000313" key="3">
    <source>
        <dbReference type="Proteomes" id="UP000029121"/>
    </source>
</evidence>
<proteinExistence type="predicted"/>
<sequence>LPFSSFSDKLEPGLKPGFLVNDLSEPAGLEERLVDLDINPGSCKPVLEMRFDLLTDLDIKPGLEEGTDSYINTGFSRPHLGETFDSDVTKPGLGERTESDINTDFSKPGLEERTESGNIADFREPGFDSKKKHREIERLKKKKKGLVGVLRERDWLQKRGLN</sequence>
<gene>
    <name evidence="2" type="ORF">CARUB_v10028358mg</name>
</gene>
<feature type="non-terminal residue" evidence="2">
    <location>
        <position position="1"/>
    </location>
</feature>
<evidence type="ECO:0000313" key="2">
    <source>
        <dbReference type="EMBL" id="EOA15008.1"/>
    </source>
</evidence>
<reference evidence="3" key="1">
    <citation type="journal article" date="2013" name="Nat. Genet.">
        <title>The Capsella rubella genome and the genomic consequences of rapid mating system evolution.</title>
        <authorList>
            <person name="Slotte T."/>
            <person name="Hazzouri K.M."/>
            <person name="Agren J.A."/>
            <person name="Koenig D."/>
            <person name="Maumus F."/>
            <person name="Guo Y.L."/>
            <person name="Steige K."/>
            <person name="Platts A.E."/>
            <person name="Escobar J.S."/>
            <person name="Newman L.K."/>
            <person name="Wang W."/>
            <person name="Mandakova T."/>
            <person name="Vello E."/>
            <person name="Smith L.M."/>
            <person name="Henz S.R."/>
            <person name="Steffen J."/>
            <person name="Takuno S."/>
            <person name="Brandvain Y."/>
            <person name="Coop G."/>
            <person name="Andolfatto P."/>
            <person name="Hu T.T."/>
            <person name="Blanchette M."/>
            <person name="Clark R.M."/>
            <person name="Quesneville H."/>
            <person name="Nordborg M."/>
            <person name="Gaut B.S."/>
            <person name="Lysak M.A."/>
            <person name="Jenkins J."/>
            <person name="Grimwood J."/>
            <person name="Chapman J."/>
            <person name="Prochnik S."/>
            <person name="Shu S."/>
            <person name="Rokhsar D."/>
            <person name="Schmutz J."/>
            <person name="Weigel D."/>
            <person name="Wright S.I."/>
        </authorList>
    </citation>
    <scope>NUCLEOTIDE SEQUENCE [LARGE SCALE GENOMIC DNA]</scope>
    <source>
        <strain evidence="3">cv. Monte Gargano</strain>
    </source>
</reference>